<sequence>MATYCLRLALSCRKISAVVVRAGTDSIVAMADSMEPEFLPQYRANENRMPRCKSFWDAKVASKVGDNLGSRLSGISVSHVEVDADEEASRPLHYRRNVAPFFDSLQRRGIRVHGLQCSPPETATTTTTTVNREKFES</sequence>
<dbReference type="GO" id="GO:0003735">
    <property type="term" value="F:structural constituent of ribosome"/>
    <property type="evidence" value="ECO:0007669"/>
    <property type="project" value="InterPro"/>
</dbReference>
<dbReference type="EMBL" id="LR721781">
    <property type="protein sequence ID" value="VVW16139.1"/>
    <property type="molecule type" value="Genomic_DNA"/>
</dbReference>
<dbReference type="OMA" id="SHRFWDA"/>
<keyword evidence="3" id="KW-0687">Ribonucleoprotein</keyword>
<dbReference type="Gene3D" id="3.30.420.100">
    <property type="match status" value="1"/>
</dbReference>
<dbReference type="PANTHER" id="PTHR12899">
    <property type="entry name" value="39S RIBOSOMAL PROTEIN L18, MITOCHONDRIAL"/>
    <property type="match status" value="1"/>
</dbReference>
<proteinExistence type="inferred from homology"/>
<dbReference type="GO" id="GO:0005840">
    <property type="term" value="C:ribosome"/>
    <property type="evidence" value="ECO:0007669"/>
    <property type="project" value="UniProtKB-KW"/>
</dbReference>
<evidence type="ECO:0000256" key="2">
    <source>
        <dbReference type="ARBA" id="ARBA00022980"/>
    </source>
</evidence>
<organism evidence="4">
    <name type="scientific">Nymphaea colorata</name>
    <name type="common">pocket water lily</name>
    <dbReference type="NCBI Taxonomy" id="210225"/>
    <lineage>
        <taxon>Eukaryota</taxon>
        <taxon>Viridiplantae</taxon>
        <taxon>Streptophyta</taxon>
        <taxon>Embryophyta</taxon>
        <taxon>Tracheophyta</taxon>
        <taxon>Spermatophyta</taxon>
        <taxon>Magnoliopsida</taxon>
        <taxon>Nymphaeales</taxon>
        <taxon>Nymphaeaceae</taxon>
        <taxon>Nymphaea</taxon>
    </lineage>
</organism>
<protein>
    <submittedName>
        <fullName evidence="4">Uncharacterized protein</fullName>
    </submittedName>
</protein>
<accession>A0A5K1BPS8</accession>
<dbReference type="GO" id="GO:0008097">
    <property type="term" value="F:5S rRNA binding"/>
    <property type="evidence" value="ECO:0007669"/>
    <property type="project" value="TreeGrafter"/>
</dbReference>
<evidence type="ECO:0000313" key="4">
    <source>
        <dbReference type="EMBL" id="VVW16139.1"/>
    </source>
</evidence>
<keyword evidence="2" id="KW-0689">Ribosomal protein</keyword>
<comment type="similarity">
    <text evidence="1">Belongs to the universal ribosomal protein uL18 family.</text>
</comment>
<dbReference type="AlphaFoldDB" id="A0A5K1BPS8"/>
<dbReference type="Gramene" id="NC3G0204590.1">
    <property type="protein sequence ID" value="NC3G0204590.1:cds"/>
    <property type="gene ID" value="NC3G0204590"/>
</dbReference>
<gene>
    <name evidence="4" type="ORF">NYM_LOCUS14861</name>
</gene>
<dbReference type="GO" id="GO:1990904">
    <property type="term" value="C:ribonucleoprotein complex"/>
    <property type="evidence" value="ECO:0007669"/>
    <property type="project" value="UniProtKB-KW"/>
</dbReference>
<evidence type="ECO:0000256" key="3">
    <source>
        <dbReference type="ARBA" id="ARBA00023274"/>
    </source>
</evidence>
<dbReference type="PANTHER" id="PTHR12899:SF14">
    <property type="entry name" value="F14B2.25_F14B2.25"/>
    <property type="match status" value="1"/>
</dbReference>
<evidence type="ECO:0000256" key="1">
    <source>
        <dbReference type="ARBA" id="ARBA00007116"/>
    </source>
</evidence>
<dbReference type="OrthoDB" id="1557988at2759"/>
<reference evidence="4" key="1">
    <citation type="submission" date="2019-09" db="EMBL/GenBank/DDBJ databases">
        <authorList>
            <person name="Zhang L."/>
        </authorList>
    </citation>
    <scope>NUCLEOTIDE SEQUENCE</scope>
</reference>
<name>A0A5K1BPS8_9MAGN</name>
<dbReference type="InterPro" id="IPR005484">
    <property type="entry name" value="Ribosomal_uL18_bac/plant/anim"/>
</dbReference>
<dbReference type="GO" id="GO:0006412">
    <property type="term" value="P:translation"/>
    <property type="evidence" value="ECO:0007669"/>
    <property type="project" value="InterPro"/>
</dbReference>